<organism evidence="5 6">
    <name type="scientific">Suicoccus acidiformans</name>
    <dbReference type="NCBI Taxonomy" id="2036206"/>
    <lineage>
        <taxon>Bacteria</taxon>
        <taxon>Bacillati</taxon>
        <taxon>Bacillota</taxon>
        <taxon>Bacilli</taxon>
        <taxon>Lactobacillales</taxon>
        <taxon>Aerococcaceae</taxon>
        <taxon>Suicoccus</taxon>
    </lineage>
</organism>
<feature type="compositionally biased region" description="Polar residues" evidence="4">
    <location>
        <begin position="115"/>
        <end position="141"/>
    </location>
</feature>
<accession>A0A347WIL5</accession>
<dbReference type="PANTHER" id="PTHR10302:SF27">
    <property type="entry name" value="SINGLE-STRANDED DNA-BINDING PROTEIN"/>
    <property type="match status" value="1"/>
</dbReference>
<name>A0A347WIL5_9LACT</name>
<comment type="function">
    <text evidence="2">Plays an important role in DNA replication, recombination and repair. Binds to ssDNA and to an array of partner proteins to recruit them to their sites of action during DNA metabolism.</text>
</comment>
<evidence type="ECO:0000256" key="3">
    <source>
        <dbReference type="PIRNR" id="PIRNR002070"/>
    </source>
</evidence>
<dbReference type="GO" id="GO:0003697">
    <property type="term" value="F:single-stranded DNA binding"/>
    <property type="evidence" value="ECO:0007669"/>
    <property type="project" value="UniProtKB-UniRule"/>
</dbReference>
<feature type="short sequence motif" description="Important for interaction with partner proteins" evidence="2">
    <location>
        <begin position="158"/>
        <end position="163"/>
    </location>
</feature>
<dbReference type="PROSITE" id="PS50935">
    <property type="entry name" value="SSB"/>
    <property type="match status" value="1"/>
</dbReference>
<dbReference type="RefSeq" id="WP_118989844.1">
    <property type="nucleotide sequence ID" value="NZ_CP023434.1"/>
</dbReference>
<dbReference type="KEGG" id="abae:CL176_02160"/>
<keyword evidence="2" id="KW-0233">DNA recombination</keyword>
<comment type="caution">
    <text evidence="2">Lacks conserved residue(s) required for the propagation of feature annotation.</text>
</comment>
<dbReference type="Proteomes" id="UP000263232">
    <property type="component" value="Chromosome"/>
</dbReference>
<dbReference type="GO" id="GO:0006310">
    <property type="term" value="P:DNA recombination"/>
    <property type="evidence" value="ECO:0007669"/>
    <property type="project" value="UniProtKB-UniRule"/>
</dbReference>
<keyword evidence="6" id="KW-1185">Reference proteome</keyword>
<dbReference type="AlphaFoldDB" id="A0A347WIL5"/>
<comment type="subunit">
    <text evidence="2">Homotetramer.</text>
</comment>
<reference evidence="5 6" key="1">
    <citation type="submission" date="2017-09" db="EMBL/GenBank/DDBJ databases">
        <title>Complete genome sequence of Oxytococcus suis strain ZY16052.</title>
        <authorList>
            <person name="Li F."/>
        </authorList>
    </citation>
    <scope>NUCLEOTIDE SEQUENCE [LARGE SCALE GENOMIC DNA]</scope>
    <source>
        <strain evidence="5 6">ZY16052</strain>
    </source>
</reference>
<sequence length="163" mass="18742">MNTVQLVGRLTKEIDLRYTTSGVAVGNFTLAVNRNFTNEKGEREADFIQCVIWRKQAENLANFTRKGSQIGVEGRIQTRNFENQQGQKVYVTEVVVNQFHLLEPKEVTEKRPRETQTNTGNNQGFVGQNQSNMGQTPQYNWNEPDYMKLEGQPLNIEEDDLPF</sequence>
<evidence type="ECO:0000313" key="5">
    <source>
        <dbReference type="EMBL" id="AXY24922.1"/>
    </source>
</evidence>
<evidence type="ECO:0000256" key="4">
    <source>
        <dbReference type="SAM" id="MobiDB-lite"/>
    </source>
</evidence>
<dbReference type="HAMAP" id="MF_00984">
    <property type="entry name" value="SSB"/>
    <property type="match status" value="1"/>
</dbReference>
<dbReference type="InterPro" id="IPR012340">
    <property type="entry name" value="NA-bd_OB-fold"/>
</dbReference>
<dbReference type="GO" id="GO:0006260">
    <property type="term" value="P:DNA replication"/>
    <property type="evidence" value="ECO:0007669"/>
    <property type="project" value="UniProtKB-UniRule"/>
</dbReference>
<dbReference type="PIRSF" id="PIRSF002070">
    <property type="entry name" value="SSB"/>
    <property type="match status" value="1"/>
</dbReference>
<evidence type="ECO:0000256" key="1">
    <source>
        <dbReference type="ARBA" id="ARBA00023125"/>
    </source>
</evidence>
<dbReference type="OrthoDB" id="9809878at2"/>
<dbReference type="InterPro" id="IPR011344">
    <property type="entry name" value="ssDNA-bd"/>
</dbReference>
<feature type="region of interest" description="Disordered" evidence="4">
    <location>
        <begin position="108"/>
        <end position="145"/>
    </location>
</feature>
<keyword evidence="2" id="KW-0227">DNA damage</keyword>
<dbReference type="Pfam" id="PF00436">
    <property type="entry name" value="SSB"/>
    <property type="match status" value="1"/>
</dbReference>
<keyword evidence="2" id="KW-0234">DNA repair</keyword>
<keyword evidence="1 2" id="KW-0238">DNA-binding</keyword>
<keyword evidence="2" id="KW-0235">DNA replication</keyword>
<dbReference type="PANTHER" id="PTHR10302">
    <property type="entry name" value="SINGLE-STRANDED DNA-BINDING PROTEIN"/>
    <property type="match status" value="1"/>
</dbReference>
<proteinExistence type="inferred from homology"/>
<dbReference type="EMBL" id="CP023434">
    <property type="protein sequence ID" value="AXY24922.1"/>
    <property type="molecule type" value="Genomic_DNA"/>
</dbReference>
<dbReference type="NCBIfam" id="TIGR00621">
    <property type="entry name" value="ssb"/>
    <property type="match status" value="1"/>
</dbReference>
<evidence type="ECO:0000256" key="2">
    <source>
        <dbReference type="HAMAP-Rule" id="MF_00984"/>
    </source>
</evidence>
<dbReference type="CDD" id="cd04496">
    <property type="entry name" value="SSB_OBF"/>
    <property type="match status" value="1"/>
</dbReference>
<dbReference type="GO" id="GO:0006281">
    <property type="term" value="P:DNA repair"/>
    <property type="evidence" value="ECO:0007669"/>
    <property type="project" value="UniProtKB-UniRule"/>
</dbReference>
<dbReference type="Gene3D" id="2.40.50.140">
    <property type="entry name" value="Nucleic acid-binding proteins"/>
    <property type="match status" value="1"/>
</dbReference>
<evidence type="ECO:0000313" key="6">
    <source>
        <dbReference type="Proteomes" id="UP000263232"/>
    </source>
</evidence>
<gene>
    <name evidence="5" type="ORF">CL176_02160</name>
</gene>
<dbReference type="SUPFAM" id="SSF50249">
    <property type="entry name" value="Nucleic acid-binding proteins"/>
    <property type="match status" value="1"/>
</dbReference>
<protein>
    <recommendedName>
        <fullName evidence="2 3">Single-stranded DNA-binding protein</fullName>
        <shortName evidence="2">SSB</shortName>
    </recommendedName>
</protein>
<dbReference type="GO" id="GO:0009295">
    <property type="term" value="C:nucleoid"/>
    <property type="evidence" value="ECO:0007669"/>
    <property type="project" value="TreeGrafter"/>
</dbReference>
<dbReference type="InterPro" id="IPR000424">
    <property type="entry name" value="Primosome_PriB/ssb"/>
</dbReference>